<dbReference type="Gene3D" id="3.90.1720.10">
    <property type="entry name" value="endopeptidase domain like (from Nostoc punctiforme)"/>
    <property type="match status" value="1"/>
</dbReference>
<dbReference type="InterPro" id="IPR036366">
    <property type="entry name" value="PGBDSf"/>
</dbReference>
<name>A0ABX8QLU5_9ACTN</name>
<evidence type="ECO:0000313" key="4">
    <source>
        <dbReference type="Proteomes" id="UP001049518"/>
    </source>
</evidence>
<dbReference type="EMBL" id="CP059572">
    <property type="protein sequence ID" value="QXJ19634.1"/>
    <property type="molecule type" value="Genomic_DNA"/>
</dbReference>
<dbReference type="Proteomes" id="UP001049518">
    <property type="component" value="Chromosome"/>
</dbReference>
<organism evidence="3 4">
    <name type="scientific">Actinomadura graeca</name>
    <dbReference type="NCBI Taxonomy" id="2750812"/>
    <lineage>
        <taxon>Bacteria</taxon>
        <taxon>Bacillati</taxon>
        <taxon>Actinomycetota</taxon>
        <taxon>Actinomycetes</taxon>
        <taxon>Streptosporangiales</taxon>
        <taxon>Thermomonosporaceae</taxon>
        <taxon>Actinomadura</taxon>
    </lineage>
</organism>
<evidence type="ECO:0000313" key="3">
    <source>
        <dbReference type="EMBL" id="QXJ19634.1"/>
    </source>
</evidence>
<proteinExistence type="predicted"/>
<dbReference type="InterPro" id="IPR038765">
    <property type="entry name" value="Papain-like_cys_pep_sf"/>
</dbReference>
<dbReference type="SUPFAM" id="SSF47090">
    <property type="entry name" value="PGBD-like"/>
    <property type="match status" value="1"/>
</dbReference>
<feature type="domain" description="Peptidoglycan binding-like" evidence="1">
    <location>
        <begin position="180"/>
        <end position="234"/>
    </location>
</feature>
<dbReference type="InterPro" id="IPR036365">
    <property type="entry name" value="PGBD-like_sf"/>
</dbReference>
<accession>A0ABX8QLU5</accession>
<sequence>MSRAGMLAAARGQLGYTEKPSGWSKFGDWYQKKFKTGPDFPTAPWCDMFLTWCAYQAHEEKAVVGGKGYAYTPYHASWFRSRDRWGSRPRVGAIVFYDWDGSGKISAIDHVGIVEAVHADGSITTIEGNTSDAVMRRRRRSAIVGYGYPAYSGGGAPPPSRPGPGKAPAWPGQYLRSGSTGAAVKTWQAQMKRRGWNLAADGVFGPRSHAACLAFQREKGLAADGIVGPQTWNATWTAPIT</sequence>
<feature type="domain" description="Peptidase C51" evidence="2">
    <location>
        <begin position="42"/>
        <end position="129"/>
    </location>
</feature>
<keyword evidence="4" id="KW-1185">Reference proteome</keyword>
<dbReference type="SUPFAM" id="SSF54001">
    <property type="entry name" value="Cysteine proteinases"/>
    <property type="match status" value="1"/>
</dbReference>
<dbReference type="RefSeq" id="WP_231332649.1">
    <property type="nucleotide sequence ID" value="NZ_CP059572.1"/>
</dbReference>
<dbReference type="InterPro" id="IPR002477">
    <property type="entry name" value="Peptidoglycan-bd-like"/>
</dbReference>
<dbReference type="Pfam" id="PF01471">
    <property type="entry name" value="PG_binding_1"/>
    <property type="match status" value="1"/>
</dbReference>
<gene>
    <name evidence="3" type="ORF">AGRA3207_000196</name>
</gene>
<evidence type="ECO:0000259" key="2">
    <source>
        <dbReference type="Pfam" id="PF05257"/>
    </source>
</evidence>
<dbReference type="Gene3D" id="1.10.101.10">
    <property type="entry name" value="PGBD-like superfamily/PGBD"/>
    <property type="match status" value="1"/>
</dbReference>
<dbReference type="Pfam" id="PF05257">
    <property type="entry name" value="CHAP"/>
    <property type="match status" value="1"/>
</dbReference>
<dbReference type="InterPro" id="IPR007921">
    <property type="entry name" value="CHAP_dom"/>
</dbReference>
<evidence type="ECO:0000259" key="1">
    <source>
        <dbReference type="Pfam" id="PF01471"/>
    </source>
</evidence>
<protein>
    <submittedName>
        <fullName evidence="3">CHAP domain-containing protein</fullName>
    </submittedName>
</protein>
<reference evidence="3" key="1">
    <citation type="submission" date="2020-07" db="EMBL/GenBank/DDBJ databases">
        <authorList>
            <person name="Tarantini F.S."/>
            <person name="Hong K.W."/>
            <person name="Chan K.G."/>
        </authorList>
    </citation>
    <scope>NUCLEOTIDE SEQUENCE</scope>
    <source>
        <strain evidence="3">32-07</strain>
    </source>
</reference>